<protein>
    <recommendedName>
        <fullName evidence="2">LUD domain-containing protein</fullName>
    </recommendedName>
</protein>
<dbReference type="AlphaFoldDB" id="A0A382IAA0"/>
<accession>A0A382IAA0</accession>
<evidence type="ECO:0008006" key="2">
    <source>
        <dbReference type="Google" id="ProtNLM"/>
    </source>
</evidence>
<proteinExistence type="predicted"/>
<dbReference type="Gene3D" id="3.40.50.10420">
    <property type="entry name" value="NagB/RpiA/CoA transferase-like"/>
    <property type="match status" value="1"/>
</dbReference>
<gene>
    <name evidence="1" type="ORF">METZ01_LOCUS248697</name>
</gene>
<organism evidence="1">
    <name type="scientific">marine metagenome</name>
    <dbReference type="NCBI Taxonomy" id="408172"/>
    <lineage>
        <taxon>unclassified sequences</taxon>
        <taxon>metagenomes</taxon>
        <taxon>ecological metagenomes</taxon>
    </lineage>
</organism>
<name>A0A382IAA0_9ZZZZ</name>
<dbReference type="EMBL" id="UINC01065802">
    <property type="protein sequence ID" value="SVB95843.1"/>
    <property type="molecule type" value="Genomic_DNA"/>
</dbReference>
<feature type="non-terminal residue" evidence="1">
    <location>
        <position position="144"/>
    </location>
</feature>
<reference evidence="1" key="1">
    <citation type="submission" date="2018-05" db="EMBL/GenBank/DDBJ databases">
        <authorList>
            <person name="Lanie J.A."/>
            <person name="Ng W.-L."/>
            <person name="Kazmierczak K.M."/>
            <person name="Andrzejewski T.M."/>
            <person name="Davidsen T.M."/>
            <person name="Wayne K.J."/>
            <person name="Tettelin H."/>
            <person name="Glass J.I."/>
            <person name="Rusch D."/>
            <person name="Podicherti R."/>
            <person name="Tsui H.-C.T."/>
            <person name="Winkler M.E."/>
        </authorList>
    </citation>
    <scope>NUCLEOTIDE SEQUENCE</scope>
</reference>
<evidence type="ECO:0000313" key="1">
    <source>
        <dbReference type="EMBL" id="SVB95843.1"/>
    </source>
</evidence>
<dbReference type="InterPro" id="IPR024185">
    <property type="entry name" value="FTHF_cligase-like_sf"/>
</dbReference>
<dbReference type="SUPFAM" id="SSF100950">
    <property type="entry name" value="NagB/RpiA/CoA transferase-like"/>
    <property type="match status" value="1"/>
</dbReference>
<sequence length="144" mass="15434">MDAIRQSLGRPELSTDAKRILNQQIMKHPANLVPARAKGERAQLIKQFRDMAQAAACTVEKISDLVSAPAAVLEFLRANNLPTQITLAPDEWLCGLDWNSNNLLETKIGPADINDMVSVTPAFAGVAETGTLVASSSSAHPTTL</sequence>
<dbReference type="InterPro" id="IPR037171">
    <property type="entry name" value="NagB/RpiA_transferase-like"/>
</dbReference>